<comment type="caution">
    <text evidence="1">The sequence shown here is derived from an EMBL/GenBank/DDBJ whole genome shotgun (WGS) entry which is preliminary data.</text>
</comment>
<dbReference type="EMBL" id="SGPK01000271">
    <property type="protein sequence ID" value="THH05304.1"/>
    <property type="molecule type" value="Genomic_DNA"/>
</dbReference>
<dbReference type="AlphaFoldDB" id="A0A4S4L231"/>
<proteinExistence type="predicted"/>
<dbReference type="Proteomes" id="UP000308199">
    <property type="component" value="Unassembled WGS sequence"/>
</dbReference>
<sequence>MQRTSPELEVGFFEFDSYLRSWEGPPQLISPADISAQACRVRITYREPREDEEDEEVEEDEAMARKIWVTIGLTKDTVII</sequence>
<evidence type="ECO:0000313" key="2">
    <source>
        <dbReference type="Proteomes" id="UP000308199"/>
    </source>
</evidence>
<name>A0A4S4L231_9AGAM</name>
<protein>
    <submittedName>
        <fullName evidence="1">Uncharacterized protein</fullName>
    </submittedName>
</protein>
<reference evidence="1 2" key="1">
    <citation type="submission" date="2019-02" db="EMBL/GenBank/DDBJ databases">
        <title>Genome sequencing of the rare red list fungi Phellinidium pouzarii.</title>
        <authorList>
            <person name="Buettner E."/>
            <person name="Kellner H."/>
        </authorList>
    </citation>
    <scope>NUCLEOTIDE SEQUENCE [LARGE SCALE GENOMIC DNA]</scope>
    <source>
        <strain evidence="1 2">DSM 108285</strain>
    </source>
</reference>
<keyword evidence="2" id="KW-1185">Reference proteome</keyword>
<evidence type="ECO:0000313" key="1">
    <source>
        <dbReference type="EMBL" id="THH05304.1"/>
    </source>
</evidence>
<accession>A0A4S4L231</accession>
<gene>
    <name evidence="1" type="ORF">EW145_g4895</name>
</gene>
<organism evidence="1 2">
    <name type="scientific">Phellinidium pouzarii</name>
    <dbReference type="NCBI Taxonomy" id="167371"/>
    <lineage>
        <taxon>Eukaryota</taxon>
        <taxon>Fungi</taxon>
        <taxon>Dikarya</taxon>
        <taxon>Basidiomycota</taxon>
        <taxon>Agaricomycotina</taxon>
        <taxon>Agaricomycetes</taxon>
        <taxon>Hymenochaetales</taxon>
        <taxon>Hymenochaetaceae</taxon>
        <taxon>Phellinidium</taxon>
    </lineage>
</organism>